<feature type="domain" description="Endonuclease GajA/Old nuclease/RecF-like AAA" evidence="1">
    <location>
        <begin position="27"/>
        <end position="113"/>
    </location>
</feature>
<dbReference type="EMBL" id="WUMK01000001">
    <property type="protein sequence ID" value="MXN44104.1"/>
    <property type="molecule type" value="Genomic_DNA"/>
</dbReference>
<dbReference type="PANTHER" id="PTHR32182">
    <property type="entry name" value="DNA REPLICATION AND REPAIR PROTEIN RECF"/>
    <property type="match status" value="1"/>
</dbReference>
<proteinExistence type="predicted"/>
<reference evidence="2 3" key="1">
    <citation type="submission" date="2019-12" db="EMBL/GenBank/DDBJ databases">
        <title>Shinella kummerowiae sp. nov., a symbiotic bacterium isolated from root nodules of the herbal legume Kummerowia stipulacea.</title>
        <authorList>
            <person name="Gao J."/>
        </authorList>
    </citation>
    <scope>NUCLEOTIDE SEQUENCE [LARGE SCALE GENOMIC DNA]</scope>
    <source>
        <strain evidence="2 3">CCBAU 25048</strain>
    </source>
</reference>
<evidence type="ECO:0000313" key="2">
    <source>
        <dbReference type="EMBL" id="MXN44104.1"/>
    </source>
</evidence>
<dbReference type="AlphaFoldDB" id="A0A6N8S4Z6"/>
<keyword evidence="3" id="KW-1185">Reference proteome</keyword>
<comment type="caution">
    <text evidence="2">The sequence shown here is derived from an EMBL/GenBank/DDBJ whole genome shotgun (WGS) entry which is preliminary data.</text>
</comment>
<dbReference type="RefSeq" id="WP_160857080.1">
    <property type="nucleotide sequence ID" value="NZ_WUMK01000001.1"/>
</dbReference>
<evidence type="ECO:0000313" key="3">
    <source>
        <dbReference type="Proteomes" id="UP000435802"/>
    </source>
</evidence>
<dbReference type="InterPro" id="IPR027417">
    <property type="entry name" value="P-loop_NTPase"/>
</dbReference>
<organism evidence="2 3">
    <name type="scientific">Shinella kummerowiae</name>
    <dbReference type="NCBI Taxonomy" id="417745"/>
    <lineage>
        <taxon>Bacteria</taxon>
        <taxon>Pseudomonadati</taxon>
        <taxon>Pseudomonadota</taxon>
        <taxon>Alphaproteobacteria</taxon>
        <taxon>Hyphomicrobiales</taxon>
        <taxon>Rhizobiaceae</taxon>
        <taxon>Shinella</taxon>
    </lineage>
</organism>
<dbReference type="GO" id="GO:0006302">
    <property type="term" value="P:double-strand break repair"/>
    <property type="evidence" value="ECO:0007669"/>
    <property type="project" value="TreeGrafter"/>
</dbReference>
<dbReference type="GO" id="GO:0000731">
    <property type="term" value="P:DNA synthesis involved in DNA repair"/>
    <property type="evidence" value="ECO:0007669"/>
    <property type="project" value="TreeGrafter"/>
</dbReference>
<protein>
    <submittedName>
        <fullName evidence="2">AAA family ATPase</fullName>
    </submittedName>
</protein>
<dbReference type="OrthoDB" id="7877292at2"/>
<sequence length="515" mass="56784">MSEGEAAAPAPMVAVAPAAPAVDPLRIESVSICAFRAFPHEVALNLQGKNILIYGENGSGKTSIFQALRHFFAKSAPRFETIKNVFNANADNEFRISVRFNDGTPAVDWLKAKHPGSAFTGSDPRVVETAIRKSVLDYRALLDTNYIHGDDRPNLFDIVVERILHDFPITVEGGTNTTIGELWSKTKRSIPSNYNYKLDSITENCSAFSKGLRGALDALQPHLAGLLTELIGDAVTVDSMTFSGVTYNHAWFKRDREIRGQTLYPEVVFGTHGVHIPQNFLNEARLSALALAIYLAGRLACVPTDGANRLKLLVLDDVLIGLDHDNRMPVLRLLQKYFIDWQIVILTHDRVWFDMAKDFFKKTDPWQWIEVKADGNNGKATPTVKRHNGDVVADALSDANLLKTSSIEAAANSARRAFEGCLRRFAEKRSLKLRFKVDPKDVNTDDFLDAIDAWIDAKLSRAALKPVVADLRAMRTGVLNPQSHDGAPSPSTAEVTAALTRIEELRAAISNAALN</sequence>
<dbReference type="Gene3D" id="3.40.50.300">
    <property type="entry name" value="P-loop containing nucleotide triphosphate hydrolases"/>
    <property type="match status" value="2"/>
</dbReference>
<evidence type="ECO:0000259" key="1">
    <source>
        <dbReference type="Pfam" id="PF13175"/>
    </source>
</evidence>
<dbReference type="SUPFAM" id="SSF52540">
    <property type="entry name" value="P-loop containing nucleoside triphosphate hydrolases"/>
    <property type="match status" value="1"/>
</dbReference>
<dbReference type="Proteomes" id="UP000435802">
    <property type="component" value="Unassembled WGS sequence"/>
</dbReference>
<dbReference type="PANTHER" id="PTHR32182:SF22">
    <property type="entry name" value="ATP-DEPENDENT ENDONUCLEASE, OLD FAMILY-RELATED"/>
    <property type="match status" value="1"/>
</dbReference>
<dbReference type="Pfam" id="PF13175">
    <property type="entry name" value="AAA_15"/>
    <property type="match status" value="1"/>
</dbReference>
<accession>A0A6N8S4Z6</accession>
<name>A0A6N8S4Z6_9HYPH</name>
<gene>
    <name evidence="2" type="ORF">GR138_02815</name>
</gene>
<dbReference type="InterPro" id="IPR041685">
    <property type="entry name" value="AAA_GajA/Old/RecF-like"/>
</dbReference>